<keyword evidence="2" id="KW-1185">Reference proteome</keyword>
<dbReference type="EMBL" id="JARK01001338">
    <property type="protein sequence ID" value="EYC33248.1"/>
    <property type="molecule type" value="Genomic_DNA"/>
</dbReference>
<accession>A0A016W2M5</accession>
<dbReference type="Proteomes" id="UP000024635">
    <property type="component" value="Unassembled WGS sequence"/>
</dbReference>
<reference evidence="2" key="1">
    <citation type="journal article" date="2015" name="Nat. Genet.">
        <title>The genome and transcriptome of the zoonotic hookworm Ancylostoma ceylanicum identify infection-specific gene families.</title>
        <authorList>
            <person name="Schwarz E.M."/>
            <person name="Hu Y."/>
            <person name="Antoshechkin I."/>
            <person name="Miller M.M."/>
            <person name="Sternberg P.W."/>
            <person name="Aroian R.V."/>
        </authorList>
    </citation>
    <scope>NUCLEOTIDE SEQUENCE</scope>
    <source>
        <strain evidence="2">HY135</strain>
    </source>
</reference>
<proteinExistence type="predicted"/>
<sequence length="75" mass="8703">MEVSNLFRLSSHKTVQLVQVVHVQVFMFFTSLVQKFRFEPEGLYPPEIKMQKSALRAPAPYKIRAIDRIAEPSLI</sequence>
<dbReference type="OrthoDB" id="5836879at2759"/>
<protein>
    <submittedName>
        <fullName evidence="1">Uncharacterized protein</fullName>
    </submittedName>
</protein>
<evidence type="ECO:0000313" key="1">
    <source>
        <dbReference type="EMBL" id="EYC33248.1"/>
    </source>
</evidence>
<evidence type="ECO:0000313" key="2">
    <source>
        <dbReference type="Proteomes" id="UP000024635"/>
    </source>
</evidence>
<name>A0A016W2M5_9BILA</name>
<comment type="caution">
    <text evidence="1">The sequence shown here is derived from an EMBL/GenBank/DDBJ whole genome shotgun (WGS) entry which is preliminary data.</text>
</comment>
<organism evidence="1 2">
    <name type="scientific">Ancylostoma ceylanicum</name>
    <dbReference type="NCBI Taxonomy" id="53326"/>
    <lineage>
        <taxon>Eukaryota</taxon>
        <taxon>Metazoa</taxon>
        <taxon>Ecdysozoa</taxon>
        <taxon>Nematoda</taxon>
        <taxon>Chromadorea</taxon>
        <taxon>Rhabditida</taxon>
        <taxon>Rhabditina</taxon>
        <taxon>Rhabditomorpha</taxon>
        <taxon>Strongyloidea</taxon>
        <taxon>Ancylostomatidae</taxon>
        <taxon>Ancylostomatinae</taxon>
        <taxon>Ancylostoma</taxon>
    </lineage>
</organism>
<gene>
    <name evidence="1" type="primary">Acey_s0002.g684</name>
    <name evidence="1" type="ORF">Y032_0002g684</name>
</gene>
<dbReference type="AlphaFoldDB" id="A0A016W2M5"/>